<gene>
    <name evidence="3" type="ORF">Rsub_11191</name>
</gene>
<dbReference type="PANTHER" id="PTHR47992">
    <property type="entry name" value="PROTEIN PHOSPHATASE"/>
    <property type="match status" value="1"/>
</dbReference>
<feature type="compositionally biased region" description="Low complexity" evidence="1">
    <location>
        <begin position="28"/>
        <end position="49"/>
    </location>
</feature>
<dbReference type="InParanoid" id="A0A2V0PDA6"/>
<feature type="compositionally biased region" description="Gly residues" evidence="1">
    <location>
        <begin position="441"/>
        <end position="474"/>
    </location>
</feature>
<feature type="compositionally biased region" description="Low complexity" evidence="1">
    <location>
        <begin position="61"/>
        <end position="70"/>
    </location>
</feature>
<comment type="caution">
    <text evidence="3">The sequence shown here is derived from an EMBL/GenBank/DDBJ whole genome shotgun (WGS) entry which is preliminary data.</text>
</comment>
<evidence type="ECO:0000256" key="1">
    <source>
        <dbReference type="SAM" id="MobiDB-lite"/>
    </source>
</evidence>
<dbReference type="GO" id="GO:0004722">
    <property type="term" value="F:protein serine/threonine phosphatase activity"/>
    <property type="evidence" value="ECO:0007669"/>
    <property type="project" value="InterPro"/>
</dbReference>
<evidence type="ECO:0000313" key="3">
    <source>
        <dbReference type="EMBL" id="GBF97841.1"/>
    </source>
</evidence>
<dbReference type="Pfam" id="PF00481">
    <property type="entry name" value="PP2C"/>
    <property type="match status" value="3"/>
</dbReference>
<dbReference type="InterPro" id="IPR001932">
    <property type="entry name" value="PPM-type_phosphatase-like_dom"/>
</dbReference>
<reference evidence="3 4" key="1">
    <citation type="journal article" date="2018" name="Sci. Rep.">
        <title>Raphidocelis subcapitata (=Pseudokirchneriella subcapitata) provides an insight into genome evolution and environmental adaptations in the Sphaeropleales.</title>
        <authorList>
            <person name="Suzuki S."/>
            <person name="Yamaguchi H."/>
            <person name="Nakajima N."/>
            <person name="Kawachi M."/>
        </authorList>
    </citation>
    <scope>NUCLEOTIDE SEQUENCE [LARGE SCALE GENOMIC DNA]</scope>
    <source>
        <strain evidence="3 4">NIES-35</strain>
    </source>
</reference>
<organism evidence="3 4">
    <name type="scientific">Raphidocelis subcapitata</name>
    <dbReference type="NCBI Taxonomy" id="307507"/>
    <lineage>
        <taxon>Eukaryota</taxon>
        <taxon>Viridiplantae</taxon>
        <taxon>Chlorophyta</taxon>
        <taxon>core chlorophytes</taxon>
        <taxon>Chlorophyceae</taxon>
        <taxon>CS clade</taxon>
        <taxon>Sphaeropleales</taxon>
        <taxon>Selenastraceae</taxon>
        <taxon>Raphidocelis</taxon>
    </lineage>
</organism>
<sequence>MAVDPSAAAAAAAAAAAVWASPPPSPAAPTTARPATLSEAVAAATAAATAPPPPAAPPASPSSSGGAVAPGALMDRSRAAAHGFAVHLLGGGDGRCWWGVAATQGRRGGMEDAHAVDLDVGGGGAALFAVMDGHAGGEAAAFCARHIVRALVESPGFAAGDLERALSESYLSLEAMMRDPRHRHELACLSAGLKPGAAPAHGSAGELAGAYGHVADDGAYLGPQAGCTACVAVVRGGELFVANVGDSRCVLSEAGGRAVSLTRDHKPAIEGEQERVIKAGLSVARNRVVAAKSSLAMTRALGDTKYKDQTLPPERQAVTPIPETTQWLIGPAAGYSQLGGGDAAAAAGAGRRGAGAPGAAGDEGAAPAAEFMILACDGVWDCMSNEKAVSFVRARLRQGTTPQQAALQLVEECLDEGSGSVTPASADNITAMVVSFEPAPGRGGRGGGGGGGGRGRGAGAPAGAGGAGSEGSDA</sequence>
<dbReference type="Gene3D" id="3.60.40.10">
    <property type="entry name" value="PPM-type phosphatase domain"/>
    <property type="match status" value="1"/>
</dbReference>
<evidence type="ECO:0000259" key="2">
    <source>
        <dbReference type="PROSITE" id="PS51746"/>
    </source>
</evidence>
<dbReference type="PROSITE" id="PS51746">
    <property type="entry name" value="PPM_2"/>
    <property type="match status" value="1"/>
</dbReference>
<feature type="compositionally biased region" description="Pro residues" evidence="1">
    <location>
        <begin position="50"/>
        <end position="60"/>
    </location>
</feature>
<dbReference type="SMART" id="SM00332">
    <property type="entry name" value="PP2Cc"/>
    <property type="match status" value="1"/>
</dbReference>
<feature type="region of interest" description="Disordered" evidence="1">
    <location>
        <begin position="18"/>
        <end position="70"/>
    </location>
</feature>
<dbReference type="EMBL" id="BDRX01000109">
    <property type="protein sequence ID" value="GBF97841.1"/>
    <property type="molecule type" value="Genomic_DNA"/>
</dbReference>
<dbReference type="CDD" id="cd00143">
    <property type="entry name" value="PP2Cc"/>
    <property type="match status" value="1"/>
</dbReference>
<evidence type="ECO:0000313" key="4">
    <source>
        <dbReference type="Proteomes" id="UP000247498"/>
    </source>
</evidence>
<feature type="region of interest" description="Disordered" evidence="1">
    <location>
        <begin position="437"/>
        <end position="474"/>
    </location>
</feature>
<proteinExistence type="predicted"/>
<dbReference type="OrthoDB" id="10264738at2759"/>
<accession>A0A2V0PDA6</accession>
<dbReference type="AlphaFoldDB" id="A0A2V0PDA6"/>
<dbReference type="InterPro" id="IPR036457">
    <property type="entry name" value="PPM-type-like_dom_sf"/>
</dbReference>
<dbReference type="SUPFAM" id="SSF81606">
    <property type="entry name" value="PP2C-like"/>
    <property type="match status" value="1"/>
</dbReference>
<protein>
    <submittedName>
        <fullName evidence="3">Phosphatase 2C-like</fullName>
    </submittedName>
</protein>
<keyword evidence="4" id="KW-1185">Reference proteome</keyword>
<name>A0A2V0PDA6_9CHLO</name>
<feature type="domain" description="PPM-type phosphatase" evidence="2">
    <location>
        <begin position="97"/>
        <end position="436"/>
    </location>
</feature>
<dbReference type="InterPro" id="IPR015655">
    <property type="entry name" value="PP2C"/>
</dbReference>
<dbReference type="Proteomes" id="UP000247498">
    <property type="component" value="Unassembled WGS sequence"/>
</dbReference>